<sequence>MDIPTRVVIHDSSRTCPIPLDTPVGMLRYLVEPGHIGPLTLSASFVSDTPDIGEDRERERKGILADTVYPSLSPIVLARIPGMEVDPETAILGSYPGRGTTTPLVSVLSQCKSALLQIGRGRVEQVVSLGSVPQGRGCGVSTRGGIHTLLSILPTTGVEGEEETPLATAYVVGMVEGRPAWKRVGLDMTQPVTALLSECRAHVEKESLSACILMGRDSDTGSLIVGVGRGDSYSHLLYLDTSNPTPTLSVYCKLSSPVKASDVSALSCCGSVATLSPKETSPSISVCLGNGAVHASKVEGTGHRACSVGTVSYMPLAPEERVGEREKNGVGLQVSVRDSLCVPLPLVAVSYAVVGTSLIYTDTDSSLKLVDLSPLLECSLLPVVTETDVLPSNGPLPWVNDGTSSPPFQPTLTCALDNRLVAVSLVQGSLDVVGLAEFDYATCEWSVTCTPDPGAATLPLISKDTVVVGDCMYATYQGRLLSVPLSVESDSATLHLISLTGQPLYCKDSQFIVLPTSTGMRLQRVLPEVSLAAYSLVTTTGDRQAIGECYGSRCVTGIVASEDGCYSVRGCVWREMEGKNEEQEVATNSETVVHSLDSIVPLALSPTAKHVNVERVNVGDALSRQSVEGWEFTKCTFTNLSFATLSKCRFIECDLNHCDIQGTSLHNCVFTQCDMSVITVTTGASLLNVTLKECDTTHMRLKGCSLSGDNVGLPLVDKTNRDLTSEDFDGHDVTIWDMTGSRVCGMDLRGVEGLTVEHIGSLTSINQCNMSGLSIGGLDLSDTDATGSDFSSCDLTTCVVTGATLTECDFSNSKLVSVKGLTLEQLGSVSSLMGAVISEVDMHGWDMQHVDLRGVDLSGCDMRGSKVRDTLVEGTTLPMGDQAPTMTPPPKAWFEVAQGVTETVTTTSLPHQGTYNNPVTLMLPSVESTWRLTATSSTGQGMVVSSTTPGSGEGPFWPHSGDATVTRSGTTITISGPRCTTSHPCVEGQEAHVTLYVYAYPNYQGSLTIASQ</sequence>
<dbReference type="InterPro" id="IPR001646">
    <property type="entry name" value="5peptide_repeat"/>
</dbReference>
<keyword evidence="2" id="KW-1185">Reference proteome</keyword>
<dbReference type="Gene3D" id="2.160.20.80">
    <property type="entry name" value="E3 ubiquitin-protein ligase SopA"/>
    <property type="match status" value="2"/>
</dbReference>
<dbReference type="PANTHER" id="PTHR14136:SF17">
    <property type="entry name" value="BTB_POZ DOMAIN-CONTAINING PROTEIN KCTD9"/>
    <property type="match status" value="1"/>
</dbReference>
<reference evidence="1 2" key="1">
    <citation type="journal article" date="2018" name="PLoS ONE">
        <title>The draft genome of Kipferlia bialata reveals reductive genome evolution in fornicate parasites.</title>
        <authorList>
            <person name="Tanifuji G."/>
            <person name="Takabayashi S."/>
            <person name="Kume K."/>
            <person name="Takagi M."/>
            <person name="Nakayama T."/>
            <person name="Kamikawa R."/>
            <person name="Inagaki Y."/>
            <person name="Hashimoto T."/>
        </authorList>
    </citation>
    <scope>NUCLEOTIDE SEQUENCE [LARGE SCALE GENOMIC DNA]</scope>
    <source>
        <strain evidence="1">NY0173</strain>
    </source>
</reference>
<accession>A0A391NK51</accession>
<dbReference type="InterPro" id="IPR051082">
    <property type="entry name" value="Pentapeptide-BTB/POZ_domain"/>
</dbReference>
<dbReference type="Pfam" id="PF00805">
    <property type="entry name" value="Pentapeptide"/>
    <property type="match status" value="3"/>
</dbReference>
<dbReference type="OrthoDB" id="9989223at2759"/>
<dbReference type="EMBL" id="BDIP01000435">
    <property type="protein sequence ID" value="GCA62285.1"/>
    <property type="molecule type" value="Genomic_DNA"/>
</dbReference>
<dbReference type="AlphaFoldDB" id="A0A391NK51"/>
<evidence type="ECO:0000313" key="1">
    <source>
        <dbReference type="EMBL" id="GCA62285.1"/>
    </source>
</evidence>
<comment type="caution">
    <text evidence="1">The sequence shown here is derived from an EMBL/GenBank/DDBJ whole genome shotgun (WGS) entry which is preliminary data.</text>
</comment>
<proteinExistence type="predicted"/>
<dbReference type="PANTHER" id="PTHR14136">
    <property type="entry name" value="BTB_POZ DOMAIN-CONTAINING PROTEIN KCTD9"/>
    <property type="match status" value="1"/>
</dbReference>
<name>A0A391NK51_9EUKA</name>
<dbReference type="SUPFAM" id="SSF141571">
    <property type="entry name" value="Pentapeptide repeat-like"/>
    <property type="match status" value="2"/>
</dbReference>
<dbReference type="Proteomes" id="UP000265618">
    <property type="component" value="Unassembled WGS sequence"/>
</dbReference>
<organism evidence="1 2">
    <name type="scientific">Kipferlia bialata</name>
    <dbReference type="NCBI Taxonomy" id="797122"/>
    <lineage>
        <taxon>Eukaryota</taxon>
        <taxon>Metamonada</taxon>
        <taxon>Carpediemonas-like organisms</taxon>
        <taxon>Kipferlia</taxon>
    </lineage>
</organism>
<gene>
    <name evidence="1" type="ORF">KIPB_002568</name>
</gene>
<evidence type="ECO:0000313" key="2">
    <source>
        <dbReference type="Proteomes" id="UP000265618"/>
    </source>
</evidence>
<protein>
    <submittedName>
        <fullName evidence="1">Uncharacterized protein</fullName>
    </submittedName>
</protein>